<gene>
    <name evidence="1" type="primary">wbhW</name>
    <name evidence="1" type="ORF">GETHLI_27750</name>
</gene>
<keyword evidence="2" id="KW-1185">Reference proteome</keyword>
<evidence type="ECO:0008006" key="3">
    <source>
        <dbReference type="Google" id="ProtNLM"/>
    </source>
</evidence>
<reference evidence="1 2" key="1">
    <citation type="journal article" date="2023" name="Antonie Van Leeuwenhoek">
        <title>Mesoterricola silvestris gen. nov., sp. nov., Mesoterricola sediminis sp. nov., Geothrix oryzae sp. nov., Geothrix edaphica sp. nov., Geothrix rubra sp. nov., and Geothrix limicola sp. nov., six novel members of Acidobacteriota isolated from soils.</title>
        <authorList>
            <person name="Itoh H."/>
            <person name="Sugisawa Y."/>
            <person name="Mise K."/>
            <person name="Xu Z."/>
            <person name="Kuniyasu M."/>
            <person name="Ushijima N."/>
            <person name="Kawano K."/>
            <person name="Kobayashi E."/>
            <person name="Shiratori Y."/>
            <person name="Masuda Y."/>
            <person name="Senoo K."/>
        </authorList>
    </citation>
    <scope>NUCLEOTIDE SEQUENCE [LARGE SCALE GENOMIC DNA]</scope>
    <source>
        <strain evidence="1 2">Red804</strain>
    </source>
</reference>
<dbReference type="RefSeq" id="WP_285576360.1">
    <property type="nucleotide sequence ID" value="NZ_BSDE01000006.1"/>
</dbReference>
<proteinExistence type="predicted"/>
<accession>A0ABQ5QHW6</accession>
<evidence type="ECO:0000313" key="1">
    <source>
        <dbReference type="EMBL" id="GLH74273.1"/>
    </source>
</evidence>
<evidence type="ECO:0000313" key="2">
    <source>
        <dbReference type="Proteomes" id="UP001165069"/>
    </source>
</evidence>
<dbReference type="Proteomes" id="UP001165069">
    <property type="component" value="Unassembled WGS sequence"/>
</dbReference>
<dbReference type="EMBL" id="BSDE01000006">
    <property type="protein sequence ID" value="GLH74273.1"/>
    <property type="molecule type" value="Genomic_DNA"/>
</dbReference>
<name>A0ABQ5QHW6_9BACT</name>
<protein>
    <recommendedName>
        <fullName evidence="3">Lipopolysaccharide biosynthesis protein</fullName>
    </recommendedName>
</protein>
<comment type="caution">
    <text evidence="1">The sequence shown here is derived from an EMBL/GenBank/DDBJ whole genome shotgun (WGS) entry which is preliminary data.</text>
</comment>
<organism evidence="1 2">
    <name type="scientific">Geothrix limicola</name>
    <dbReference type="NCBI Taxonomy" id="2927978"/>
    <lineage>
        <taxon>Bacteria</taxon>
        <taxon>Pseudomonadati</taxon>
        <taxon>Acidobacteriota</taxon>
        <taxon>Holophagae</taxon>
        <taxon>Holophagales</taxon>
        <taxon>Holophagaceae</taxon>
        <taxon>Geothrix</taxon>
    </lineage>
</organism>
<sequence>MDSRKSVLFIGLDYHHYTRAILDEIRLAGFDVTNVDIQPRTLAFKIFKTVAAKRYQAYLDRHHRAAIDRASALRYDHVVFLQAHQISLENLARLRQTQPQAVFTLYNWDSLDNHDYLAHTPHFDRVLTFDYDDAQRHGFGYLPLFCVRPIQAARHDRARPFTVSMVGNIVNLKRYEAVQAFAGYCDNHGIQFDRYLVVSPVVLWRLLMAGIRPKGLHFRTISPQLFARMTEDSLAVFDYANHQQSGYTMRTIENLCAGKKIITNNKRVETDWFYSPDRFHCFEGFDFQGVRAFLETPIAEPERRFEEFHVQTFTRRLLGPGAEAELTSTQHG</sequence>